<dbReference type="Gene3D" id="1.10.150.50">
    <property type="entry name" value="Transcription Factor, Ets-1"/>
    <property type="match status" value="1"/>
</dbReference>
<accession>A0A1V9ZYS6</accession>
<dbReference type="Gene3D" id="3.40.50.10140">
    <property type="entry name" value="Toll/interleukin-1 receptor homology (TIR) domain"/>
    <property type="match status" value="1"/>
</dbReference>
<comment type="caution">
    <text evidence="3">The sequence shown here is derived from an EMBL/GenBank/DDBJ whole genome shotgun (WGS) entry which is preliminary data.</text>
</comment>
<dbReference type="SUPFAM" id="SSF47769">
    <property type="entry name" value="SAM/Pointed domain"/>
    <property type="match status" value="1"/>
</dbReference>
<dbReference type="InterPro" id="IPR013761">
    <property type="entry name" value="SAM/pointed_sf"/>
</dbReference>
<reference evidence="3 4" key="1">
    <citation type="journal article" date="2014" name="Genome Biol. Evol.">
        <title>The secreted proteins of Achlya hypogyna and Thraustotheca clavata identify the ancestral oomycete secretome and reveal gene acquisitions by horizontal gene transfer.</title>
        <authorList>
            <person name="Misner I."/>
            <person name="Blouin N."/>
            <person name="Leonard G."/>
            <person name="Richards T.A."/>
            <person name="Lane C.E."/>
        </authorList>
    </citation>
    <scope>NUCLEOTIDE SEQUENCE [LARGE SCALE GENOMIC DNA]</scope>
    <source>
        <strain evidence="3 4">ATCC 34112</strain>
    </source>
</reference>
<sequence>MGAGASLNMLSANDVADEIGKLGDAYQVYTPLFTKNGIDGGILASLNEHDLDNLLVDMGISSALHRKILLLHLSKLKVIKAPDKDPSSSSHQSVPTLSPAEILAKLFEFQGIHLIDPDDMESTVAKIIPIVPPADALHAPESYDCFISYRVATEKDIAEKLYLHLKSKGFNVFLDRMCLKNGEPWKDGFLRGLETSRVFLALVSEAALTRARDRNISHEDDNLLLEYEVALRIATSKQLKIFPILVASNSNGNFVKFSGFSPDLYSPTIAPQGADDNRRRFSVPIPELEDRRKYAAHRPSVQTLPTISSQKNLGIEPDINRKLSLAETMSTNFEEMVATLLEGSVEDISDTLEKLFSIVQRTKYAVKFALSSGWTALIDILCLPGMEELQKDYAAGALSFIAPALINHSDQESLESLWADIEKSLEEHHAELIENVLLHGSEMQKQYITVALMHLCKRDHLRDVLKESEELQIVLEEMKPLGSVIQAQACASVLSRCFASSPEAAVEDPPPA</sequence>
<evidence type="ECO:0000259" key="2">
    <source>
        <dbReference type="PROSITE" id="PS50105"/>
    </source>
</evidence>
<dbReference type="SMART" id="SM00255">
    <property type="entry name" value="TIR"/>
    <property type="match status" value="1"/>
</dbReference>
<dbReference type="Pfam" id="PF07647">
    <property type="entry name" value="SAM_2"/>
    <property type="match status" value="1"/>
</dbReference>
<dbReference type="CDD" id="cd09487">
    <property type="entry name" value="SAM_superfamily"/>
    <property type="match status" value="1"/>
</dbReference>
<keyword evidence="4" id="KW-1185">Reference proteome</keyword>
<dbReference type="SUPFAM" id="SSF52200">
    <property type="entry name" value="Toll/Interleukin receptor TIR domain"/>
    <property type="match status" value="1"/>
</dbReference>
<name>A0A1V9ZYS6_9STRA</name>
<dbReference type="PROSITE" id="PS50104">
    <property type="entry name" value="TIR"/>
    <property type="match status" value="1"/>
</dbReference>
<dbReference type="SMART" id="SM00454">
    <property type="entry name" value="SAM"/>
    <property type="match status" value="1"/>
</dbReference>
<protein>
    <submittedName>
        <fullName evidence="3">Uncharacterized protein</fullName>
    </submittedName>
</protein>
<dbReference type="InterPro" id="IPR035897">
    <property type="entry name" value="Toll_tir_struct_dom_sf"/>
</dbReference>
<dbReference type="InterPro" id="IPR000157">
    <property type="entry name" value="TIR_dom"/>
</dbReference>
<organism evidence="3 4">
    <name type="scientific">Thraustotheca clavata</name>
    <dbReference type="NCBI Taxonomy" id="74557"/>
    <lineage>
        <taxon>Eukaryota</taxon>
        <taxon>Sar</taxon>
        <taxon>Stramenopiles</taxon>
        <taxon>Oomycota</taxon>
        <taxon>Saprolegniomycetes</taxon>
        <taxon>Saprolegniales</taxon>
        <taxon>Achlyaceae</taxon>
        <taxon>Thraustotheca</taxon>
    </lineage>
</organism>
<dbReference type="Pfam" id="PF13676">
    <property type="entry name" value="TIR_2"/>
    <property type="match status" value="1"/>
</dbReference>
<dbReference type="InterPro" id="IPR001660">
    <property type="entry name" value="SAM"/>
</dbReference>
<evidence type="ECO:0000313" key="3">
    <source>
        <dbReference type="EMBL" id="OQS03091.1"/>
    </source>
</evidence>
<dbReference type="GO" id="GO:0007165">
    <property type="term" value="P:signal transduction"/>
    <property type="evidence" value="ECO:0007669"/>
    <property type="project" value="InterPro"/>
</dbReference>
<dbReference type="OrthoDB" id="61437at2759"/>
<dbReference type="PROSITE" id="PS50105">
    <property type="entry name" value="SAM_DOMAIN"/>
    <property type="match status" value="1"/>
</dbReference>
<evidence type="ECO:0000259" key="1">
    <source>
        <dbReference type="PROSITE" id="PS50104"/>
    </source>
</evidence>
<gene>
    <name evidence="3" type="ORF">THRCLA_21240</name>
</gene>
<dbReference type="EMBL" id="JNBS01000998">
    <property type="protein sequence ID" value="OQS03091.1"/>
    <property type="molecule type" value="Genomic_DNA"/>
</dbReference>
<feature type="domain" description="SAM" evidence="2">
    <location>
        <begin position="10"/>
        <end position="79"/>
    </location>
</feature>
<proteinExistence type="predicted"/>
<feature type="domain" description="TIR" evidence="1">
    <location>
        <begin position="141"/>
        <end position="281"/>
    </location>
</feature>
<evidence type="ECO:0000313" key="4">
    <source>
        <dbReference type="Proteomes" id="UP000243217"/>
    </source>
</evidence>
<dbReference type="AlphaFoldDB" id="A0A1V9ZYS6"/>
<dbReference type="Proteomes" id="UP000243217">
    <property type="component" value="Unassembled WGS sequence"/>
</dbReference>